<dbReference type="VEuPathDB" id="ToxoDB:ETH_00010150"/>
<reference evidence="4" key="2">
    <citation type="submission" date="2013-10" db="EMBL/GenBank/DDBJ databases">
        <authorList>
            <person name="Aslett M."/>
        </authorList>
    </citation>
    <scope>NUCLEOTIDE SEQUENCE [LARGE SCALE GENOMIC DNA]</scope>
    <source>
        <strain evidence="4">Houghton</strain>
    </source>
</reference>
<name>U6LBW7_EIMTE</name>
<feature type="transmembrane region" description="Helical" evidence="3">
    <location>
        <begin position="105"/>
        <end position="123"/>
    </location>
</feature>
<evidence type="ECO:0000256" key="2">
    <source>
        <dbReference type="SAM" id="MobiDB-lite"/>
    </source>
</evidence>
<dbReference type="EMBL" id="HG678115">
    <property type="protein sequence ID" value="CDJ45255.1"/>
    <property type="molecule type" value="Genomic_DNA"/>
</dbReference>
<feature type="compositionally biased region" description="Low complexity" evidence="2">
    <location>
        <begin position="435"/>
        <end position="445"/>
    </location>
</feature>
<feature type="transmembrane region" description="Helical" evidence="3">
    <location>
        <begin position="79"/>
        <end position="98"/>
    </location>
</feature>
<feature type="region of interest" description="Disordered" evidence="2">
    <location>
        <begin position="331"/>
        <end position="358"/>
    </location>
</feature>
<dbReference type="Pfam" id="PF14997">
    <property type="entry name" value="CECR6_TMEM121"/>
    <property type="match status" value="1"/>
</dbReference>
<proteinExistence type="inferred from homology"/>
<evidence type="ECO:0000313" key="5">
    <source>
        <dbReference type="Proteomes" id="UP000030747"/>
    </source>
</evidence>
<dbReference type="GeneID" id="25251225"/>
<dbReference type="Proteomes" id="UP000030747">
    <property type="component" value="Unassembled WGS sequence"/>
</dbReference>
<dbReference type="VEuPathDB" id="ToxoDB:ETH2_1471800"/>
<feature type="non-terminal residue" evidence="4">
    <location>
        <position position="523"/>
    </location>
</feature>
<feature type="transmembrane region" description="Helical" evidence="3">
    <location>
        <begin position="162"/>
        <end position="183"/>
    </location>
</feature>
<evidence type="ECO:0000313" key="4">
    <source>
        <dbReference type="EMBL" id="CDJ45255.1"/>
    </source>
</evidence>
<protein>
    <submittedName>
        <fullName evidence="4">Uncharacterized protein</fullName>
    </submittedName>
</protein>
<comment type="similarity">
    <text evidence="1">Belongs to the TMEM121 family.</text>
</comment>
<dbReference type="InterPro" id="IPR032776">
    <property type="entry name" value="CECR6/TMEM121"/>
</dbReference>
<keyword evidence="3" id="KW-0472">Membrane</keyword>
<feature type="transmembrane region" description="Helical" evidence="3">
    <location>
        <begin position="189"/>
        <end position="207"/>
    </location>
</feature>
<sequence>MGGELLGDGQQVQQAISWNHFALLLTACLFALQQMGLYYFISRYSLSLLSLAAVDLVLLLLLLQSSSSEYAATEGGTCWVVYAWSLSIKYLLFFFAVYSGGGPQGGLLFGGPAGGVLEVGLLFSLSAWVYALLAFRAAAALFGGISHYSLDSMLHTDAATHVVFDILDGVAAFHTFALLPAAVKQQNGWLHVLAGILVPVALFLHGYSFPAVGGGGGGPPGAPAGGPLRRAGAPAGAAGAGPQQQPPGGPWGPAQGAPNSFSGDVQTMRKHAAIVGMFFVDLPLLGLRLFMWAYYPTYEGFSPFMFKNICFIPIQLTRLRQCAGAERSRVQFEEEGGPLEGAPPSYGGRGASRRGPPVPRSAAAVVALEDLAAAEELLLSPREEAAAAAARRRKTNRYFGAPLLQQRRDTGAPYYPLKTAGQPEGAPDSDSNPAQQQQQQQQQQQRKLTSSAEGAFKGIVFWRRQQNKEPTAAESNEDSLTDYDASLSRLVAVCQSATEAARRLPAKGFTAKRVFQKLLYSFR</sequence>
<feature type="region of interest" description="Disordered" evidence="2">
    <location>
        <begin position="399"/>
        <end position="449"/>
    </location>
</feature>
<keyword evidence="3" id="KW-0812">Transmembrane</keyword>
<gene>
    <name evidence="4" type="ORF">ETH_00010150</name>
</gene>
<feature type="compositionally biased region" description="Low complexity" evidence="2">
    <location>
        <begin position="225"/>
        <end position="243"/>
    </location>
</feature>
<feature type="transmembrane region" description="Helical" evidence="3">
    <location>
        <begin position="48"/>
        <end position="67"/>
    </location>
</feature>
<dbReference type="RefSeq" id="XP_013236002.1">
    <property type="nucleotide sequence ID" value="XM_013380548.1"/>
</dbReference>
<reference evidence="4" key="1">
    <citation type="submission" date="2013-10" db="EMBL/GenBank/DDBJ databases">
        <title>Genomic analysis of the causative agents of coccidiosis in chickens.</title>
        <authorList>
            <person name="Reid A.J."/>
            <person name="Blake D."/>
            <person name="Billington K."/>
            <person name="Browne H."/>
            <person name="Dunn M."/>
            <person name="Hung S."/>
            <person name="Kawahara F."/>
            <person name="Miranda-Saavedra D."/>
            <person name="Mourier T."/>
            <person name="Nagra H."/>
            <person name="Otto T.D."/>
            <person name="Rawlings N."/>
            <person name="Sanchez A."/>
            <person name="Sanders M."/>
            <person name="Subramaniam C."/>
            <person name="Tay Y."/>
            <person name="Dear P."/>
            <person name="Doerig C."/>
            <person name="Gruber A."/>
            <person name="Parkinson J."/>
            <person name="Shirley M."/>
            <person name="Wan K.L."/>
            <person name="Berriman M."/>
            <person name="Tomley F."/>
            <person name="Pain A."/>
        </authorList>
    </citation>
    <scope>NUCLEOTIDE SEQUENCE [LARGE SCALE GENOMIC DNA]</scope>
    <source>
        <strain evidence="4">Houghton</strain>
    </source>
</reference>
<evidence type="ECO:0000256" key="3">
    <source>
        <dbReference type="SAM" id="Phobius"/>
    </source>
</evidence>
<organism evidence="4 5">
    <name type="scientific">Eimeria tenella</name>
    <name type="common">Coccidian parasite</name>
    <dbReference type="NCBI Taxonomy" id="5802"/>
    <lineage>
        <taxon>Eukaryota</taxon>
        <taxon>Sar</taxon>
        <taxon>Alveolata</taxon>
        <taxon>Apicomplexa</taxon>
        <taxon>Conoidasida</taxon>
        <taxon>Coccidia</taxon>
        <taxon>Eucoccidiorida</taxon>
        <taxon>Eimeriorina</taxon>
        <taxon>Eimeriidae</taxon>
        <taxon>Eimeria</taxon>
    </lineage>
</organism>
<dbReference type="OrthoDB" id="354626at2759"/>
<keyword evidence="3" id="KW-1133">Transmembrane helix</keyword>
<evidence type="ECO:0000256" key="1">
    <source>
        <dbReference type="ARBA" id="ARBA00007711"/>
    </source>
</evidence>
<accession>U6LBW7</accession>
<feature type="transmembrane region" description="Helical" evidence="3">
    <location>
        <begin position="20"/>
        <end position="41"/>
    </location>
</feature>
<dbReference type="AlphaFoldDB" id="U6LBW7"/>
<keyword evidence="5" id="KW-1185">Reference proteome</keyword>
<feature type="region of interest" description="Disordered" evidence="2">
    <location>
        <begin position="220"/>
        <end position="262"/>
    </location>
</feature>